<gene>
    <name evidence="2" type="ORF">Kpho02_76440</name>
</gene>
<dbReference type="GO" id="GO:0003700">
    <property type="term" value="F:DNA-binding transcription factor activity"/>
    <property type="evidence" value="ECO:0007669"/>
    <property type="project" value="InterPro"/>
</dbReference>
<evidence type="ECO:0000259" key="1">
    <source>
        <dbReference type="Pfam" id="PF01022"/>
    </source>
</evidence>
<dbReference type="InterPro" id="IPR036388">
    <property type="entry name" value="WH-like_DNA-bd_sf"/>
</dbReference>
<proteinExistence type="predicted"/>
<dbReference type="Pfam" id="PF01022">
    <property type="entry name" value="HTH_5"/>
    <property type="match status" value="1"/>
</dbReference>
<dbReference type="AlphaFoldDB" id="A0A9W6V7K4"/>
<accession>A0A9W6V7K4</accession>
<reference evidence="2" key="1">
    <citation type="submission" date="2023-02" db="EMBL/GenBank/DDBJ databases">
        <title>Kitasatospora phosalacinea NBRC 14627.</title>
        <authorList>
            <person name="Ichikawa N."/>
            <person name="Sato H."/>
            <person name="Tonouchi N."/>
        </authorList>
    </citation>
    <scope>NUCLEOTIDE SEQUENCE</scope>
    <source>
        <strain evidence="2">NBRC 14627</strain>
    </source>
</reference>
<dbReference type="InterPro" id="IPR001845">
    <property type="entry name" value="HTH_ArsR_DNA-bd_dom"/>
</dbReference>
<evidence type="ECO:0000313" key="3">
    <source>
        <dbReference type="Proteomes" id="UP001165041"/>
    </source>
</evidence>
<dbReference type="CDD" id="cd00090">
    <property type="entry name" value="HTH_ARSR"/>
    <property type="match status" value="1"/>
</dbReference>
<dbReference type="Proteomes" id="UP001165041">
    <property type="component" value="Unassembled WGS sequence"/>
</dbReference>
<feature type="domain" description="HTH arsR-type" evidence="1">
    <location>
        <begin position="3"/>
        <end position="26"/>
    </location>
</feature>
<sequence>MVCMGEIATEFAVSRPTICHHLKKLRVGLLASERRANEVFYRIRPERLGGVIGVLTGSGLPGGAAVPVGCDGSA</sequence>
<organism evidence="2 3">
    <name type="scientific">Kitasatospora phosalacinea</name>
    <dbReference type="NCBI Taxonomy" id="2065"/>
    <lineage>
        <taxon>Bacteria</taxon>
        <taxon>Bacillati</taxon>
        <taxon>Actinomycetota</taxon>
        <taxon>Actinomycetes</taxon>
        <taxon>Kitasatosporales</taxon>
        <taxon>Streptomycetaceae</taxon>
        <taxon>Kitasatospora</taxon>
    </lineage>
</organism>
<dbReference type="InterPro" id="IPR036390">
    <property type="entry name" value="WH_DNA-bd_sf"/>
</dbReference>
<dbReference type="SUPFAM" id="SSF46785">
    <property type="entry name" value="Winged helix' DNA-binding domain"/>
    <property type="match status" value="1"/>
</dbReference>
<evidence type="ECO:0000313" key="2">
    <source>
        <dbReference type="EMBL" id="GLW75347.1"/>
    </source>
</evidence>
<dbReference type="EMBL" id="BSSA01000055">
    <property type="protein sequence ID" value="GLW75347.1"/>
    <property type="molecule type" value="Genomic_DNA"/>
</dbReference>
<comment type="caution">
    <text evidence="2">The sequence shown here is derived from an EMBL/GenBank/DDBJ whole genome shotgun (WGS) entry which is preliminary data.</text>
</comment>
<protein>
    <recommendedName>
        <fullName evidence="1">HTH arsR-type domain-containing protein</fullName>
    </recommendedName>
</protein>
<dbReference type="Gene3D" id="1.10.10.10">
    <property type="entry name" value="Winged helix-like DNA-binding domain superfamily/Winged helix DNA-binding domain"/>
    <property type="match status" value="1"/>
</dbReference>
<name>A0A9W6V7K4_9ACTN</name>
<dbReference type="InterPro" id="IPR011991">
    <property type="entry name" value="ArsR-like_HTH"/>
</dbReference>